<feature type="transmembrane region" description="Helical" evidence="1">
    <location>
        <begin position="6"/>
        <end position="21"/>
    </location>
</feature>
<protein>
    <submittedName>
        <fullName evidence="2">Uncharacterized protein</fullName>
    </submittedName>
</protein>
<evidence type="ECO:0000256" key="1">
    <source>
        <dbReference type="SAM" id="Phobius"/>
    </source>
</evidence>
<evidence type="ECO:0000313" key="2">
    <source>
        <dbReference type="EMBL" id="QQS99267.1"/>
    </source>
</evidence>
<gene>
    <name evidence="2" type="ORF">I6J18_16740</name>
</gene>
<keyword evidence="1" id="KW-0812">Transmembrane</keyword>
<organism evidence="2 3">
    <name type="scientific">Peribacillus psychrosaccharolyticus</name>
    <name type="common">Bacillus psychrosaccharolyticus</name>
    <dbReference type="NCBI Taxonomy" id="1407"/>
    <lineage>
        <taxon>Bacteria</taxon>
        <taxon>Bacillati</taxon>
        <taxon>Bacillota</taxon>
        <taxon>Bacilli</taxon>
        <taxon>Bacillales</taxon>
        <taxon>Bacillaceae</taxon>
        <taxon>Peribacillus</taxon>
    </lineage>
</organism>
<keyword evidence="3" id="KW-1185">Reference proteome</keyword>
<dbReference type="KEGG" id="ppsr:I6J18_16740"/>
<accession>A0A974NK74</accession>
<feature type="transmembrane region" description="Helical" evidence="1">
    <location>
        <begin position="28"/>
        <end position="47"/>
    </location>
</feature>
<dbReference type="AlphaFoldDB" id="A0A974NK74"/>
<proteinExistence type="predicted"/>
<evidence type="ECO:0000313" key="3">
    <source>
        <dbReference type="Proteomes" id="UP000595254"/>
    </source>
</evidence>
<dbReference type="RefSeq" id="WP_040375873.1">
    <property type="nucleotide sequence ID" value="NZ_CP068053.1"/>
</dbReference>
<dbReference type="EMBL" id="CP068053">
    <property type="protein sequence ID" value="QQS99267.1"/>
    <property type="molecule type" value="Genomic_DNA"/>
</dbReference>
<dbReference type="Proteomes" id="UP000595254">
    <property type="component" value="Chromosome"/>
</dbReference>
<keyword evidence="1" id="KW-1133">Transmembrane helix</keyword>
<reference evidence="2 3" key="1">
    <citation type="submission" date="2021-01" db="EMBL/GenBank/DDBJ databases">
        <title>FDA dAtabase for Regulatory Grade micrObial Sequences (FDA-ARGOS): Supporting development and validation of Infectious Disease Dx tests.</title>
        <authorList>
            <person name="Nelson B."/>
            <person name="Plummer A."/>
            <person name="Tallon L."/>
            <person name="Sadzewicz L."/>
            <person name="Zhao X."/>
            <person name="Boylan J."/>
            <person name="Ott S."/>
            <person name="Bowen H."/>
            <person name="Vavikolanu K."/>
            <person name="Mehta A."/>
            <person name="Aluvathingal J."/>
            <person name="Nadendla S."/>
            <person name="Myers T."/>
            <person name="Yan Y."/>
            <person name="Sichtig H."/>
        </authorList>
    </citation>
    <scope>NUCLEOTIDE SEQUENCE [LARGE SCALE GENOMIC DNA]</scope>
    <source>
        <strain evidence="2 3">FDAARGOS_1161</strain>
    </source>
</reference>
<sequence>MDISLVWRTGFIILAVMFLLKEAKNKSLVRITISQAIVLIATVILLIHPLTSGNAWITFATSYLIIMVL</sequence>
<keyword evidence="1" id="KW-0472">Membrane</keyword>
<name>A0A974NK74_PERPY</name>